<feature type="compositionally biased region" description="Polar residues" evidence="8">
    <location>
        <begin position="613"/>
        <end position="627"/>
    </location>
</feature>
<dbReference type="SUPFAM" id="SSF48403">
    <property type="entry name" value="Ankyrin repeat"/>
    <property type="match status" value="2"/>
</dbReference>
<evidence type="ECO:0000256" key="8">
    <source>
        <dbReference type="SAM" id="MobiDB-lite"/>
    </source>
</evidence>
<keyword evidence="2" id="KW-0677">Repeat</keyword>
<name>A0ABQ5K2F0_9EUKA</name>
<feature type="compositionally biased region" description="Basic and acidic residues" evidence="8">
    <location>
        <begin position="874"/>
        <end position="888"/>
    </location>
</feature>
<feature type="compositionally biased region" description="Basic and acidic residues" evidence="8">
    <location>
        <begin position="532"/>
        <end position="557"/>
    </location>
</feature>
<organism evidence="10 11">
    <name type="scientific">Aduncisulcus paluster</name>
    <dbReference type="NCBI Taxonomy" id="2918883"/>
    <lineage>
        <taxon>Eukaryota</taxon>
        <taxon>Metamonada</taxon>
        <taxon>Carpediemonas-like organisms</taxon>
        <taxon>Aduncisulcus</taxon>
    </lineage>
</organism>
<reference evidence="10" key="1">
    <citation type="submission" date="2022-03" db="EMBL/GenBank/DDBJ databases">
        <title>Draft genome sequence of Aduncisulcus paluster, a free-living microaerophilic Fornicata.</title>
        <authorList>
            <person name="Yuyama I."/>
            <person name="Kume K."/>
            <person name="Tamura T."/>
            <person name="Inagaki Y."/>
            <person name="Hashimoto T."/>
        </authorList>
    </citation>
    <scope>NUCLEOTIDE SEQUENCE</scope>
    <source>
        <strain evidence="10">NY0171</strain>
    </source>
</reference>
<dbReference type="InterPro" id="IPR036770">
    <property type="entry name" value="Ankyrin_rpt-contain_sf"/>
</dbReference>
<evidence type="ECO:0000256" key="5">
    <source>
        <dbReference type="ARBA" id="ARBA00023043"/>
    </source>
</evidence>
<feature type="compositionally biased region" description="Basic and acidic residues" evidence="8">
    <location>
        <begin position="691"/>
        <end position="705"/>
    </location>
</feature>
<dbReference type="Proteomes" id="UP001057375">
    <property type="component" value="Unassembled WGS sequence"/>
</dbReference>
<evidence type="ECO:0000313" key="10">
    <source>
        <dbReference type="EMBL" id="GKT21416.1"/>
    </source>
</evidence>
<dbReference type="SMART" id="SM00064">
    <property type="entry name" value="FYVE"/>
    <property type="match status" value="1"/>
</dbReference>
<dbReference type="Pfam" id="PF12796">
    <property type="entry name" value="Ank_2"/>
    <property type="match status" value="1"/>
</dbReference>
<evidence type="ECO:0000313" key="11">
    <source>
        <dbReference type="Proteomes" id="UP001057375"/>
    </source>
</evidence>
<keyword evidence="3 7" id="KW-0863">Zinc-finger</keyword>
<evidence type="ECO:0000256" key="1">
    <source>
        <dbReference type="ARBA" id="ARBA00022723"/>
    </source>
</evidence>
<sequence length="1562" mass="170175">MEYPIPEEFFDHLEHNRYNSAFRSLNDFIHSRGYDVNSLRDDGLSVLHICALYGATPLFDYIVHTLDHSPNPLSDDGETPLSLAAASPDTKPETIFHLVQCGSSVNFRNANGRSALHNAALAGNVGTCKALLDCNADPDLVDSKNGWTAAFFSLIRPNEDVLHLLIDVGCDLTIKDKYNRSMLHYCASGDVNFLGCIAGCLDDESGEFVTGFSSSHVHADPLLTKEESVDSLFSCITTIVEALLAEDDATQDDKLEHMVISELPEEMRDVAMSTLRETHSSTMDTQGSFYRAFQPDNDGYSPLHHACASCVGYQFLRLFLISRSSQPCIKEALNSATLHPSFTPLMLSIMSGNRNSFRALIRSGANVKQCTSIGIFAHVLSYSNDPLAFLEDLQDPIAVSTLSLSSKFKSIINMPNSDSLTPLSLACKVGNLASVQLLLALGADPYLCVGSQGSIGAQHKESHDISHMSAIDRAYVAFDSVLPSDGMMCIHFAVIGGHSEIVSELLKWESSELGETWRNEWVHEYLGLTESIEKDTPQTETEAEVRHCSDPGQEDTHNGPNTIDISPEVEHEDKEILEKVEPVISETPDVPTSLIQKPRETHGDLKVDDFHPISSTSDMDSANNDTQGDFGGIDASIIPHESSESSLQDEPDNSADDVIKSIHSGEESDGSDGESSIFPSSSPDNNSAVMQKKDDQGDSGKKTIEEKEEEENIVDESVIEKEKDFSTLSSSCLHHPPILSLLNASLPLTKHSPFLLSIFSASLECVHECLKPRKWILCPPRIQCDVTPRESDLVCNRTTTILPSGWNAYHLCSYLGDYEALRMVMTHEAELETPSNRLLREEHKWIEYQKRGKNSKPNSVDVAQSSDDISIETDVSKNESKDSPKEKSDFSSFFVISPEFELPPLSTLHGELPLSTCMCAHDENTLEYDHSARANVTLSECLPSGRTPLHISSFYCYCDVIRLLLRAGASVFEEDGEGNCCLHHMLSSSNPYCMGCLYSPDVLGIMNEKGEGLHDAVNKGIAKIIKEFKNADRAKDGDLESNLFDEKKSISIHDESLTSHHIHSDSLCDSDECKKKEGERVKKMYGSGRGDRGGRHLCMYESSARGLREEEGKESDNCLLDSALDSVCLPSVQVLEDGAWEGGKPLGNSVLVGSGVAATPTSTIGSVVIDPHSEKDTQQSDSHPEKSSELQEPEDIIEKEDKKESAIEDSGRPLESKELTTTTSIPPMLPADPVTSSIILSQPLRAGKHIFRIAKQFGTHSLLPPTCEHAIDACLCDLTRSTADDAALNILKFVSLWTVSSIDVASSLNGESKSSLHILRCCLGPSVCAMIEVETEIGTKKFKKMVNMPNSHGITPLSVAAASLDPRSVAFLLSRGADPNSVDNRGMSAMHYTCRARESKALSLYVSAILLVCGADPDARSREDVLALDGFTAVETLALRQIGLGGKRMVVADGVAPFLAVARGESSKGLVRGGGNDGTSSSADSTKLSNAKECCACLKKFGILRKKRLCMRCKNVFCEPCTSELVEMPHKGYEKPVHVCRACAGLVRARASLGLGVAGDDT</sequence>
<dbReference type="InterPro" id="IPR000306">
    <property type="entry name" value="Znf_FYVE"/>
</dbReference>
<proteinExistence type="predicted"/>
<evidence type="ECO:0000256" key="2">
    <source>
        <dbReference type="ARBA" id="ARBA00022737"/>
    </source>
</evidence>
<feature type="repeat" description="ANK" evidence="6">
    <location>
        <begin position="111"/>
        <end position="143"/>
    </location>
</feature>
<dbReference type="SUPFAM" id="SSF57903">
    <property type="entry name" value="FYVE/PHD zinc finger"/>
    <property type="match status" value="1"/>
</dbReference>
<feature type="repeat" description="ANK" evidence="6">
    <location>
        <begin position="1352"/>
        <end position="1384"/>
    </location>
</feature>
<feature type="compositionally biased region" description="Basic and acidic residues" evidence="8">
    <location>
        <begin position="1171"/>
        <end position="1189"/>
    </location>
</feature>
<dbReference type="PANTHER" id="PTHR24198:SF165">
    <property type="entry name" value="ANKYRIN REPEAT-CONTAINING PROTEIN-RELATED"/>
    <property type="match status" value="1"/>
</dbReference>
<dbReference type="PROSITE" id="PS50178">
    <property type="entry name" value="ZF_FYVE"/>
    <property type="match status" value="1"/>
</dbReference>
<feature type="compositionally biased region" description="Basic and acidic residues" evidence="8">
    <location>
        <begin position="568"/>
        <end position="581"/>
    </location>
</feature>
<dbReference type="InterPro" id="IPR017455">
    <property type="entry name" value="Znf_FYVE-rel"/>
</dbReference>
<dbReference type="InterPro" id="IPR002110">
    <property type="entry name" value="Ankyrin_rpt"/>
</dbReference>
<feature type="region of interest" description="Disordered" evidence="8">
    <location>
        <begin position="1163"/>
        <end position="1228"/>
    </location>
</feature>
<keyword evidence="11" id="KW-1185">Reference proteome</keyword>
<feature type="repeat" description="ANK" evidence="6">
    <location>
        <begin position="944"/>
        <end position="976"/>
    </location>
</feature>
<protein>
    <recommendedName>
        <fullName evidence="9">FYVE-type domain-containing protein</fullName>
    </recommendedName>
</protein>
<dbReference type="InterPro" id="IPR011011">
    <property type="entry name" value="Znf_FYVE_PHD"/>
</dbReference>
<evidence type="ECO:0000256" key="7">
    <source>
        <dbReference type="PROSITE-ProRule" id="PRU00091"/>
    </source>
</evidence>
<keyword evidence="1" id="KW-0479">Metal-binding</keyword>
<evidence type="ECO:0000256" key="6">
    <source>
        <dbReference type="PROSITE-ProRule" id="PRU00023"/>
    </source>
</evidence>
<dbReference type="Gene3D" id="3.30.40.10">
    <property type="entry name" value="Zinc/RING finger domain, C3HC4 (zinc finger)"/>
    <property type="match status" value="1"/>
</dbReference>
<feature type="region of interest" description="Disordered" evidence="8">
    <location>
        <begin position="532"/>
        <end position="717"/>
    </location>
</feature>
<feature type="compositionally biased region" description="Basic and acidic residues" evidence="8">
    <location>
        <begin position="1199"/>
        <end position="1218"/>
    </location>
</feature>
<feature type="compositionally biased region" description="Polar residues" evidence="8">
    <location>
        <begin position="677"/>
        <end position="689"/>
    </location>
</feature>
<dbReference type="EMBL" id="BQXS01012316">
    <property type="protein sequence ID" value="GKT21416.1"/>
    <property type="molecule type" value="Genomic_DNA"/>
</dbReference>
<dbReference type="PROSITE" id="PS50297">
    <property type="entry name" value="ANK_REP_REGION"/>
    <property type="match status" value="4"/>
</dbReference>
<gene>
    <name evidence="10" type="ORF">ADUPG1_011899</name>
</gene>
<dbReference type="InterPro" id="IPR013083">
    <property type="entry name" value="Znf_RING/FYVE/PHD"/>
</dbReference>
<dbReference type="PROSITE" id="PS50088">
    <property type="entry name" value="ANK_REPEAT"/>
    <property type="match status" value="6"/>
</dbReference>
<dbReference type="PANTHER" id="PTHR24198">
    <property type="entry name" value="ANKYRIN REPEAT AND PROTEIN KINASE DOMAIN-CONTAINING PROTEIN"/>
    <property type="match status" value="1"/>
</dbReference>
<evidence type="ECO:0000256" key="4">
    <source>
        <dbReference type="ARBA" id="ARBA00022833"/>
    </source>
</evidence>
<dbReference type="Gene3D" id="1.25.40.20">
    <property type="entry name" value="Ankyrin repeat-containing domain"/>
    <property type="match status" value="5"/>
</dbReference>
<evidence type="ECO:0000256" key="3">
    <source>
        <dbReference type="ARBA" id="ARBA00022771"/>
    </source>
</evidence>
<feature type="repeat" description="ANK" evidence="6">
    <location>
        <begin position="418"/>
        <end position="444"/>
    </location>
</feature>
<keyword evidence="4" id="KW-0862">Zinc</keyword>
<comment type="caution">
    <text evidence="10">The sequence shown here is derived from an EMBL/GenBank/DDBJ whole genome shotgun (WGS) entry which is preliminary data.</text>
</comment>
<feature type="compositionally biased region" description="Polar residues" evidence="8">
    <location>
        <begin position="855"/>
        <end position="868"/>
    </location>
</feature>
<feature type="domain" description="FYVE-type" evidence="9">
    <location>
        <begin position="1488"/>
        <end position="1543"/>
    </location>
</feature>
<dbReference type="Pfam" id="PF01363">
    <property type="entry name" value="FYVE"/>
    <property type="match status" value="1"/>
</dbReference>
<accession>A0ABQ5K2F0</accession>
<evidence type="ECO:0000259" key="9">
    <source>
        <dbReference type="PROSITE" id="PS50178"/>
    </source>
</evidence>
<feature type="compositionally biased region" description="Basic and acidic residues" evidence="8">
    <location>
        <begin position="597"/>
        <end position="611"/>
    </location>
</feature>
<keyword evidence="5 6" id="KW-0040">ANK repeat</keyword>
<dbReference type="SMART" id="SM00248">
    <property type="entry name" value="ANK"/>
    <property type="match status" value="13"/>
</dbReference>
<feature type="repeat" description="ANK" evidence="6">
    <location>
        <begin position="340"/>
        <end position="372"/>
    </location>
</feature>
<feature type="compositionally biased region" description="Basic and acidic residues" evidence="8">
    <location>
        <begin position="657"/>
        <end position="666"/>
    </location>
</feature>
<feature type="region of interest" description="Disordered" evidence="8">
    <location>
        <begin position="853"/>
        <end position="888"/>
    </location>
</feature>
<feature type="repeat" description="ANK" evidence="6">
    <location>
        <begin position="76"/>
        <end position="110"/>
    </location>
</feature>
<dbReference type="Pfam" id="PF00023">
    <property type="entry name" value="Ank"/>
    <property type="match status" value="3"/>
</dbReference>